<dbReference type="InterPro" id="IPR003130">
    <property type="entry name" value="GED"/>
</dbReference>
<dbReference type="InterPro" id="IPR045063">
    <property type="entry name" value="Dynamin_N"/>
</dbReference>
<sequence length="700" mass="78412">MCSWNSSCSFDRLEALCLFSTTPRVPSNRTSSGTKLTLESSCRKQRSNTGSSTGKPARMAAGDACLPLSLNYQEKVRPFIDLVDELRANGLDRDVSLPSVVVIGDQSAGKSSTLEAISGVQLPRGSGIVTRCPLELRLKKSQEKGAPWKGCIRYVKDKKDVRFDVDKPGNVGEAVKKAQNDLAGTTNGISDSLITLDVESPDIPDLTLIDLPGIARIAVEGQPMDIGQQIKDLISKYIQKRDTIILAVVPCNVDIATTEALKMAQEVDTDGSRTLGVLTKPDLIDLGTEKGVLEILNNEKYKLRKGYTIIKCRGQMDIDKGMSLQEAMDKEQSYFKSHEHFKFVYNEKKAGVKTLAGRLSTELVEQIKKSIPSLKEDVKTKLVTTRRDLHHMGLGVPQEPDKRILFLTDLLRHFIDDLKKTAKGDLTGIHLTKPRPKKMKKTSKHLFGDVRDAYKRLEKTMNDLMPDTGMLEAIKNAIIENRGRELPRFMCYPVCEAIIREHLLNFKDPATECLQEVSELVESVSTALSNAHFQAFQGLNWEIKGKMNELRLKHTLRAEEAVDQIFAMEHLVFTQDSIFIQSVTETEAKNKAARSLAPASRTQSQQADEAKEAEQMLMTVYSYFKVAIQRMKDMIPMAINLHLLENLTKDITSQVNLMAAYPDQTLKLLEEDPDSAERRSMLEEKLKRLLKANQELAKFN</sequence>
<dbReference type="GO" id="GO:0003924">
    <property type="term" value="F:GTPase activity"/>
    <property type="evidence" value="ECO:0007669"/>
    <property type="project" value="InterPro"/>
</dbReference>
<dbReference type="Gene3D" id="1.20.120.1240">
    <property type="entry name" value="Dynamin, middle domain"/>
    <property type="match status" value="1"/>
</dbReference>
<evidence type="ECO:0000256" key="4">
    <source>
        <dbReference type="SAM" id="MobiDB-lite"/>
    </source>
</evidence>
<dbReference type="GO" id="GO:0005874">
    <property type="term" value="C:microtubule"/>
    <property type="evidence" value="ECO:0007669"/>
    <property type="project" value="TreeGrafter"/>
</dbReference>
<dbReference type="PROSITE" id="PS51388">
    <property type="entry name" value="GED"/>
    <property type="match status" value="1"/>
</dbReference>
<dbReference type="PROSITE" id="PS51718">
    <property type="entry name" value="G_DYNAMIN_2"/>
    <property type="match status" value="1"/>
</dbReference>
<feature type="domain" description="GED" evidence="5">
    <location>
        <begin position="613"/>
        <end position="700"/>
    </location>
</feature>
<dbReference type="PANTHER" id="PTHR11566">
    <property type="entry name" value="DYNAMIN"/>
    <property type="match status" value="1"/>
</dbReference>
<comment type="similarity">
    <text evidence="3">Belongs to the TRAFAC class dynamin-like GTPase superfamily. Dynamin/Fzo/YdjA family.</text>
</comment>
<dbReference type="EMBL" id="OV696689">
    <property type="protein sequence ID" value="CAH1261856.1"/>
    <property type="molecule type" value="Genomic_DNA"/>
</dbReference>
<dbReference type="InterPro" id="IPR001401">
    <property type="entry name" value="Dynamin_GTPase"/>
</dbReference>
<organism evidence="7 8">
    <name type="scientific">Branchiostoma lanceolatum</name>
    <name type="common">Common lancelet</name>
    <name type="synonym">Amphioxus lanceolatum</name>
    <dbReference type="NCBI Taxonomy" id="7740"/>
    <lineage>
        <taxon>Eukaryota</taxon>
        <taxon>Metazoa</taxon>
        <taxon>Chordata</taxon>
        <taxon>Cephalochordata</taxon>
        <taxon>Leptocardii</taxon>
        <taxon>Amphioxiformes</taxon>
        <taxon>Branchiostomatidae</taxon>
        <taxon>Branchiostoma</taxon>
    </lineage>
</organism>
<dbReference type="InterPro" id="IPR022812">
    <property type="entry name" value="Dynamin"/>
</dbReference>
<keyword evidence="1 3" id="KW-0547">Nucleotide-binding</keyword>
<dbReference type="OrthoDB" id="5061070at2759"/>
<dbReference type="InterPro" id="IPR030381">
    <property type="entry name" value="G_DYNAMIN_dom"/>
</dbReference>
<evidence type="ECO:0000256" key="1">
    <source>
        <dbReference type="ARBA" id="ARBA00022741"/>
    </source>
</evidence>
<evidence type="ECO:0000256" key="3">
    <source>
        <dbReference type="RuleBase" id="RU003932"/>
    </source>
</evidence>
<dbReference type="InterPro" id="IPR027417">
    <property type="entry name" value="P-loop_NTPase"/>
</dbReference>
<dbReference type="GO" id="GO:0016185">
    <property type="term" value="P:synaptic vesicle budding from presynaptic endocytic zone membrane"/>
    <property type="evidence" value="ECO:0007669"/>
    <property type="project" value="TreeGrafter"/>
</dbReference>
<dbReference type="CDD" id="cd08771">
    <property type="entry name" value="DLP_1"/>
    <property type="match status" value="1"/>
</dbReference>
<evidence type="ECO:0000259" key="6">
    <source>
        <dbReference type="PROSITE" id="PS51718"/>
    </source>
</evidence>
<dbReference type="FunFam" id="3.40.50.300:FF:004911">
    <property type="entry name" value="Uncharacterized protein"/>
    <property type="match status" value="1"/>
</dbReference>
<dbReference type="InterPro" id="IPR020850">
    <property type="entry name" value="GED_dom"/>
</dbReference>
<dbReference type="SMART" id="SM00053">
    <property type="entry name" value="DYNc"/>
    <property type="match status" value="1"/>
</dbReference>
<dbReference type="GO" id="GO:0005525">
    <property type="term" value="F:GTP binding"/>
    <property type="evidence" value="ECO:0007669"/>
    <property type="project" value="UniProtKB-KW"/>
</dbReference>
<dbReference type="GO" id="GO:0005737">
    <property type="term" value="C:cytoplasm"/>
    <property type="evidence" value="ECO:0007669"/>
    <property type="project" value="TreeGrafter"/>
</dbReference>
<dbReference type="SMART" id="SM00302">
    <property type="entry name" value="GED"/>
    <property type="match status" value="1"/>
</dbReference>
<feature type="compositionally biased region" description="Polar residues" evidence="4">
    <location>
        <begin position="23"/>
        <end position="40"/>
    </location>
</feature>
<reference evidence="7" key="1">
    <citation type="submission" date="2022-01" db="EMBL/GenBank/DDBJ databases">
        <authorList>
            <person name="Braso-Vives M."/>
        </authorList>
    </citation>
    <scope>NUCLEOTIDE SEQUENCE</scope>
</reference>
<dbReference type="Pfam" id="PF02212">
    <property type="entry name" value="GED"/>
    <property type="match status" value="1"/>
</dbReference>
<feature type="region of interest" description="Disordered" evidence="4">
    <location>
        <begin position="23"/>
        <end position="57"/>
    </location>
</feature>
<dbReference type="Proteomes" id="UP000838412">
    <property type="component" value="Chromosome 4"/>
</dbReference>
<evidence type="ECO:0000259" key="5">
    <source>
        <dbReference type="PROSITE" id="PS51388"/>
    </source>
</evidence>
<protein>
    <submittedName>
        <fullName evidence="7">MX2 protein</fullName>
    </submittedName>
</protein>
<accession>A0A8J9ZTT2</accession>
<evidence type="ECO:0000313" key="7">
    <source>
        <dbReference type="EMBL" id="CAH1261856.1"/>
    </source>
</evidence>
<dbReference type="GO" id="GO:0005886">
    <property type="term" value="C:plasma membrane"/>
    <property type="evidence" value="ECO:0007669"/>
    <property type="project" value="TreeGrafter"/>
</dbReference>
<dbReference type="PANTHER" id="PTHR11566:SF231">
    <property type="entry name" value="INTERFERON-INDUCED GTP-BINDING PROTEIN MX"/>
    <property type="match status" value="1"/>
</dbReference>
<dbReference type="GO" id="GO:0031623">
    <property type="term" value="P:receptor internalization"/>
    <property type="evidence" value="ECO:0007669"/>
    <property type="project" value="TreeGrafter"/>
</dbReference>
<evidence type="ECO:0000313" key="8">
    <source>
        <dbReference type="Proteomes" id="UP000838412"/>
    </source>
</evidence>
<proteinExistence type="inferred from homology"/>
<evidence type="ECO:0000256" key="2">
    <source>
        <dbReference type="ARBA" id="ARBA00023134"/>
    </source>
</evidence>
<dbReference type="InterPro" id="IPR000375">
    <property type="entry name" value="Dynamin_stalk"/>
</dbReference>
<dbReference type="PROSITE" id="PS00410">
    <property type="entry name" value="G_DYNAMIN_1"/>
    <property type="match status" value="1"/>
</dbReference>
<dbReference type="SUPFAM" id="SSF52540">
    <property type="entry name" value="P-loop containing nucleoside triphosphate hydrolases"/>
    <property type="match status" value="1"/>
</dbReference>
<dbReference type="Pfam" id="PF00350">
    <property type="entry name" value="Dynamin_N"/>
    <property type="match status" value="1"/>
</dbReference>
<dbReference type="Pfam" id="PF01031">
    <property type="entry name" value="Dynamin_M"/>
    <property type="match status" value="1"/>
</dbReference>
<dbReference type="InterPro" id="IPR019762">
    <property type="entry name" value="Dynamin_GTPase_CS"/>
</dbReference>
<keyword evidence="8" id="KW-1185">Reference proteome</keyword>
<name>A0A8J9ZTT2_BRALA</name>
<dbReference type="Gene3D" id="3.40.50.300">
    <property type="entry name" value="P-loop containing nucleotide triphosphate hydrolases"/>
    <property type="match status" value="1"/>
</dbReference>
<dbReference type="AlphaFoldDB" id="A0A8J9ZTT2"/>
<gene>
    <name evidence="7" type="primary">MX2</name>
    <name evidence="7" type="ORF">BLAG_LOCUS17155</name>
</gene>
<dbReference type="GO" id="GO:0008017">
    <property type="term" value="F:microtubule binding"/>
    <property type="evidence" value="ECO:0007669"/>
    <property type="project" value="TreeGrafter"/>
</dbReference>
<feature type="domain" description="Dynamin-type G" evidence="6">
    <location>
        <begin position="94"/>
        <end position="372"/>
    </location>
</feature>
<keyword evidence="2 3" id="KW-0342">GTP-binding</keyword>
<dbReference type="PRINTS" id="PR00195">
    <property type="entry name" value="DYNAMIN"/>
</dbReference>
<dbReference type="GO" id="GO:0098793">
    <property type="term" value="C:presynapse"/>
    <property type="evidence" value="ECO:0007669"/>
    <property type="project" value="GOC"/>
</dbReference>